<proteinExistence type="inferred from homology"/>
<dbReference type="InterPro" id="IPR036282">
    <property type="entry name" value="Glutathione-S-Trfase_C_sf"/>
</dbReference>
<comment type="subcellular location">
    <subcellularLocation>
        <location evidence="1">Membrane</location>
        <topology evidence="1">Single-pass membrane protein</topology>
    </subcellularLocation>
</comment>
<evidence type="ECO:0000313" key="7">
    <source>
        <dbReference type="EMBL" id="JAP50494.1"/>
    </source>
</evidence>
<dbReference type="GO" id="GO:0005254">
    <property type="term" value="F:chloride channel activity"/>
    <property type="evidence" value="ECO:0007669"/>
    <property type="project" value="TreeGrafter"/>
</dbReference>
<name>A0A0X3PF91_SCHSO</name>
<dbReference type="EMBL" id="GEEE01012731">
    <property type="protein sequence ID" value="JAP50494.1"/>
    <property type="molecule type" value="Transcribed_RNA"/>
</dbReference>
<evidence type="ECO:0000256" key="4">
    <source>
        <dbReference type="ARBA" id="ARBA00022989"/>
    </source>
</evidence>
<keyword evidence="4" id="KW-1133">Transmembrane helix</keyword>
<keyword evidence="3" id="KW-0812">Transmembrane</keyword>
<dbReference type="Gene3D" id="3.40.30.10">
    <property type="entry name" value="Glutaredoxin"/>
    <property type="match status" value="1"/>
</dbReference>
<organism evidence="7">
    <name type="scientific">Schistocephalus solidus</name>
    <name type="common">Tapeworm</name>
    <dbReference type="NCBI Taxonomy" id="70667"/>
    <lineage>
        <taxon>Eukaryota</taxon>
        <taxon>Metazoa</taxon>
        <taxon>Spiralia</taxon>
        <taxon>Lophotrochozoa</taxon>
        <taxon>Platyhelminthes</taxon>
        <taxon>Cestoda</taxon>
        <taxon>Eucestoda</taxon>
        <taxon>Diphyllobothriidea</taxon>
        <taxon>Diphyllobothriidae</taxon>
        <taxon>Schistocephalus</taxon>
    </lineage>
</organism>
<reference evidence="7" key="1">
    <citation type="submission" date="2016-01" db="EMBL/GenBank/DDBJ databases">
        <title>Reference transcriptome for the parasite Schistocephalus solidus: insights into the molecular evolution of parasitism.</title>
        <authorList>
            <person name="Hebert F.O."/>
            <person name="Grambauer S."/>
            <person name="Barber I."/>
            <person name="Landry C.R."/>
            <person name="Aubin-Horth N."/>
        </authorList>
    </citation>
    <scope>NUCLEOTIDE SEQUENCE</scope>
</reference>
<sequence length="316" mass="35945">RLIRFCVKSHVRVRRCKFCMTPLVELFLKASSTDAGDRGSCPLSHKWFMVFYLLVERHAVNLRIIPVYTASPPSEYTELFSGRRLPALAIYDEHDQGKKTTMTPSAVYAGNDELEELMRQCFSMHVNVDTEVQWVSCNLLRNLNSLLLTGQTRPVISDLQELDKFISNTPTAFLESDSVSYADCVIATKVQQIRVAGPFYRNFFIPPDLRNLWVYMSSIYAVPAFQVSCPSDRDILLHYFDKVTFPKAVDRTATQRRILALEPNQHSLSIPPAFPNSPRSHTEVRMVNQSAATTTVFDEVTVQELSKKQVTFGLLP</sequence>
<gene>
    <name evidence="7" type="primary">EXL1</name>
    <name evidence="7" type="ORF">TR111677</name>
</gene>
<evidence type="ECO:0000256" key="1">
    <source>
        <dbReference type="ARBA" id="ARBA00004167"/>
    </source>
</evidence>
<evidence type="ECO:0000256" key="5">
    <source>
        <dbReference type="ARBA" id="ARBA00023136"/>
    </source>
</evidence>
<dbReference type="GO" id="GO:0005737">
    <property type="term" value="C:cytoplasm"/>
    <property type="evidence" value="ECO:0007669"/>
    <property type="project" value="TreeGrafter"/>
</dbReference>
<keyword evidence="5" id="KW-0472">Membrane</keyword>
<dbReference type="SUPFAM" id="SSF47616">
    <property type="entry name" value="GST C-terminal domain-like"/>
    <property type="match status" value="1"/>
</dbReference>
<accession>A0A0X3PF91</accession>
<evidence type="ECO:0000256" key="3">
    <source>
        <dbReference type="ARBA" id="ARBA00022692"/>
    </source>
</evidence>
<dbReference type="GO" id="GO:0016324">
    <property type="term" value="C:apical plasma membrane"/>
    <property type="evidence" value="ECO:0007669"/>
    <property type="project" value="TreeGrafter"/>
</dbReference>
<comment type="similarity">
    <text evidence="2">Belongs to the chloride channel CLIC family.</text>
</comment>
<dbReference type="Pfam" id="PF22441">
    <property type="entry name" value="CLIC-like_N"/>
    <property type="match status" value="1"/>
</dbReference>
<dbReference type="InterPro" id="IPR053823">
    <property type="entry name" value="CLIC_N"/>
</dbReference>
<protein>
    <submittedName>
        <fullName evidence="7">Chloride intracellular channel exl-1</fullName>
    </submittedName>
</protein>
<dbReference type="PANTHER" id="PTHR43920">
    <property type="entry name" value="CHLORIDE INTRACELLULAR CHANNEL, ISOFORM A"/>
    <property type="match status" value="1"/>
</dbReference>
<feature type="domain" description="CLIC N-terminal" evidence="6">
    <location>
        <begin position="22"/>
        <end position="93"/>
    </location>
</feature>
<evidence type="ECO:0000259" key="6">
    <source>
        <dbReference type="Pfam" id="PF22441"/>
    </source>
</evidence>
<dbReference type="PANTHER" id="PTHR43920:SF5">
    <property type="entry name" value="CHLORIDE INTRACELLULAR CHANNEL CLIC"/>
    <property type="match status" value="1"/>
</dbReference>
<feature type="non-terminal residue" evidence="7">
    <location>
        <position position="1"/>
    </location>
</feature>
<dbReference type="Gene3D" id="1.20.1050.10">
    <property type="match status" value="1"/>
</dbReference>
<dbReference type="AlphaFoldDB" id="A0A0X3PF91"/>
<evidence type="ECO:0000256" key="2">
    <source>
        <dbReference type="ARBA" id="ARBA00007655"/>
    </source>
</evidence>